<evidence type="ECO:0000256" key="7">
    <source>
        <dbReference type="ARBA" id="ARBA00048220"/>
    </source>
</evidence>
<dbReference type="EC" id="6.2.-.-" evidence="9"/>
<evidence type="ECO:0000313" key="14">
    <source>
        <dbReference type="Proteomes" id="UP000316649"/>
    </source>
</evidence>
<comment type="catalytic activity">
    <reaction evidence="7 9">
        <text>C-terminal L-cysteinyl-[HypE protein] + carbamoyl phosphate + ATP + H2O = C-terminal S-carboxamide-L-cysteinyl-[HypE protein] + AMP + phosphate + diphosphate + H(+)</text>
        <dbReference type="Rhea" id="RHEA:55636"/>
        <dbReference type="Rhea" id="RHEA-COMP:14247"/>
        <dbReference type="Rhea" id="RHEA-COMP:14392"/>
        <dbReference type="ChEBI" id="CHEBI:15377"/>
        <dbReference type="ChEBI" id="CHEBI:15378"/>
        <dbReference type="ChEBI" id="CHEBI:30616"/>
        <dbReference type="ChEBI" id="CHEBI:33019"/>
        <dbReference type="ChEBI" id="CHEBI:43474"/>
        <dbReference type="ChEBI" id="CHEBI:58228"/>
        <dbReference type="ChEBI" id="CHEBI:76913"/>
        <dbReference type="ChEBI" id="CHEBI:139126"/>
        <dbReference type="ChEBI" id="CHEBI:456215"/>
    </reaction>
</comment>
<dbReference type="PROSITE" id="PS00150">
    <property type="entry name" value="ACYLPHOSPHATASE_1"/>
    <property type="match status" value="1"/>
</dbReference>
<comment type="pathway">
    <text evidence="1 9">Protein modification; [NiFe] hydrogenase maturation.</text>
</comment>
<evidence type="ECO:0000313" key="13">
    <source>
        <dbReference type="EMBL" id="TVO67708.1"/>
    </source>
</evidence>
<dbReference type="UniPathway" id="UPA00335"/>
<dbReference type="GO" id="GO:0008270">
    <property type="term" value="F:zinc ion binding"/>
    <property type="evidence" value="ECO:0007669"/>
    <property type="project" value="UniProtKB-KW"/>
</dbReference>
<dbReference type="GO" id="GO:0016743">
    <property type="term" value="F:carboxyl- or carbamoyltransferase activity"/>
    <property type="evidence" value="ECO:0007669"/>
    <property type="project" value="UniProtKB-UniRule"/>
</dbReference>
<evidence type="ECO:0000256" key="8">
    <source>
        <dbReference type="ARBA" id="ARBA00072168"/>
    </source>
</evidence>
<dbReference type="InterPro" id="IPR017968">
    <property type="entry name" value="Acylphosphatase_CS"/>
</dbReference>
<dbReference type="Pfam" id="PF01300">
    <property type="entry name" value="Sua5_yciO_yrdC"/>
    <property type="match status" value="1"/>
</dbReference>
<comment type="caution">
    <text evidence="13">The sequence shown here is derived from an EMBL/GenBank/DDBJ whole genome shotgun (WGS) entry which is preliminary data.</text>
</comment>
<evidence type="ECO:0000256" key="5">
    <source>
        <dbReference type="ARBA" id="ARBA00022771"/>
    </source>
</evidence>
<sequence length="779" mass="85484">MSAQQYAERIRVRGLVQGVGFRPTVWNLATNFNLLGAVWNDAEGVLIDAVGTLQQISQLIKSLEQTPPPLAKIDSIERFPLVEPPDYSSFAIIESQGGKIQTGIVPDAATCKDCLDDIMDMSNRRYGYAFTNCTHCGPRLSIVRSIPYDRATTSMAAFQQCDDCLSEYRDPADRRFHAQPNACPVCGPKLWLEDDSGQLHGTHDVIQHVADLIHSGAIIAIKGIGGVHLACNALNNDAVAKLRSRKRRYHKAFALMAKDTAMIRRFARVGVDEADLLESVAAPIVVLDQVGAEQLAPAVAPGQNTLGFMLPYTPLHHLLMNKLDYPIVLTSGNQSDEPQVISNETAREKLSGIADYWLLHDRDIVNRLDDSVVRWVDGKRCILRRARGYAPAPLSLPEGFEHVPSILALGGELKNTFCLITQNRAIISQHMGDLENAATLGEYQRTLALYSELFEHKPDVIAIDRHPNYLSTQWGEARAFEYEIPLVKVQHHHAHIASVMAEHGYALDSHPVLGIALDGLGMGGDGSLWGGEFLKVTYADYERLGHFKPIPMLGGAKAMYEPWRNTLAYLLSGFNWEDITVHYADLQLIQFLQLKPISNLQQMFERGLNSPSASSCGRLFDAVAAAIGVCRDLASHEGQAAIELEALVDLSAIGHHAECYGCRTERVDGKLVLDWQPLWVSILDDLKKGISASAISTRFHSGIIQAVTNVALRLCKAHTLKTVALSGGVFQNRIILEGVSQGLRQRGLTVICPHLLPANDGGLSLGQAVVVAAQRLLSR</sequence>
<evidence type="ECO:0000256" key="6">
    <source>
        <dbReference type="ARBA" id="ARBA00022833"/>
    </source>
</evidence>
<dbReference type="InterPro" id="IPR055128">
    <property type="entry name" value="HypF_C_2"/>
</dbReference>
<dbReference type="RefSeq" id="WP_144360714.1">
    <property type="nucleotide sequence ID" value="NZ_VMNH01000038.1"/>
</dbReference>
<dbReference type="EMBL" id="VMNH01000038">
    <property type="protein sequence ID" value="TVO67708.1"/>
    <property type="molecule type" value="Genomic_DNA"/>
</dbReference>
<gene>
    <name evidence="13" type="primary">hypF</name>
    <name evidence="13" type="ORF">FHP88_18945</name>
</gene>
<feature type="domain" description="YrdC-like" evidence="12">
    <location>
        <begin position="203"/>
        <end position="388"/>
    </location>
</feature>
<dbReference type="AlphaFoldDB" id="A0A557RRA4"/>
<organism evidence="13 14">
    <name type="scientific">Sedimenticola selenatireducens</name>
    <dbReference type="NCBI Taxonomy" id="191960"/>
    <lineage>
        <taxon>Bacteria</taxon>
        <taxon>Pseudomonadati</taxon>
        <taxon>Pseudomonadota</taxon>
        <taxon>Gammaproteobacteria</taxon>
        <taxon>Chromatiales</taxon>
        <taxon>Sedimenticolaceae</taxon>
        <taxon>Sedimenticola</taxon>
    </lineage>
</organism>
<feature type="active site" evidence="10">
    <location>
        <position position="22"/>
    </location>
</feature>
<dbReference type="PANTHER" id="PTHR42959:SF1">
    <property type="entry name" value="CARBAMOYLTRANSFERASE HYPF"/>
    <property type="match status" value="1"/>
</dbReference>
<dbReference type="NCBIfam" id="TIGR00143">
    <property type="entry name" value="hypF"/>
    <property type="match status" value="1"/>
</dbReference>
<evidence type="ECO:0000256" key="1">
    <source>
        <dbReference type="ARBA" id="ARBA00004711"/>
    </source>
</evidence>
<dbReference type="InterPro" id="IPR017945">
    <property type="entry name" value="DHBP_synth_RibB-like_a/b_dom"/>
</dbReference>
<evidence type="ECO:0000256" key="9">
    <source>
        <dbReference type="PIRNR" id="PIRNR006256"/>
    </source>
</evidence>
<dbReference type="Gene3D" id="3.30.420.360">
    <property type="match status" value="1"/>
</dbReference>
<dbReference type="Gene3D" id="3.90.870.50">
    <property type="match status" value="1"/>
</dbReference>
<dbReference type="PROSITE" id="PS51163">
    <property type="entry name" value="YRDC"/>
    <property type="match status" value="1"/>
</dbReference>
<keyword evidence="13" id="KW-0808">Transferase</keyword>
<dbReference type="GO" id="GO:0003998">
    <property type="term" value="F:acylphosphatase activity"/>
    <property type="evidence" value="ECO:0007669"/>
    <property type="project" value="UniProtKB-EC"/>
</dbReference>
<evidence type="ECO:0000256" key="10">
    <source>
        <dbReference type="PROSITE-ProRule" id="PRU00520"/>
    </source>
</evidence>
<evidence type="ECO:0000256" key="3">
    <source>
        <dbReference type="ARBA" id="ARBA00022598"/>
    </source>
</evidence>
<dbReference type="FunFam" id="3.30.420.40:FF:000124">
    <property type="entry name" value="Carbamoyltransferase HypF"/>
    <property type="match status" value="1"/>
</dbReference>
<dbReference type="Proteomes" id="UP000316649">
    <property type="component" value="Unassembled WGS sequence"/>
</dbReference>
<dbReference type="SUPFAM" id="SSF54975">
    <property type="entry name" value="Acylphosphatase/BLUF domain-like"/>
    <property type="match status" value="1"/>
</dbReference>
<dbReference type="PANTHER" id="PTHR42959">
    <property type="entry name" value="CARBAMOYLTRANSFERASE"/>
    <property type="match status" value="1"/>
</dbReference>
<proteinExistence type="inferred from homology"/>
<dbReference type="InterPro" id="IPR011125">
    <property type="entry name" value="Znf_HypF"/>
</dbReference>
<dbReference type="Pfam" id="PF00708">
    <property type="entry name" value="Acylphosphatase"/>
    <property type="match status" value="1"/>
</dbReference>
<comment type="catalytic activity">
    <reaction evidence="10">
        <text>an acyl phosphate + H2O = a carboxylate + phosphate + H(+)</text>
        <dbReference type="Rhea" id="RHEA:14965"/>
        <dbReference type="ChEBI" id="CHEBI:15377"/>
        <dbReference type="ChEBI" id="CHEBI:15378"/>
        <dbReference type="ChEBI" id="CHEBI:29067"/>
        <dbReference type="ChEBI" id="CHEBI:43474"/>
        <dbReference type="ChEBI" id="CHEBI:59918"/>
        <dbReference type="EC" id="3.6.1.7"/>
    </reaction>
</comment>
<keyword evidence="6" id="KW-0862">Zinc</keyword>
<comment type="function">
    <text evidence="9">Involved in the maturation of [NiFe] hydrogenases. Along with HypE, it catalyzes the synthesis of the CN ligands of the active site iron of [NiFe]-hydrogenases. HypF functions as a carbamoyl transferase using carbamoylphosphate as a substrate and transferring the carboxamido moiety in an ATP-dependent reaction to the thiolate of the C-terminal cysteine of HypE yielding a protein-S-carboxamide.</text>
</comment>
<evidence type="ECO:0000259" key="11">
    <source>
        <dbReference type="PROSITE" id="PS51160"/>
    </source>
</evidence>
<dbReference type="InterPro" id="IPR041440">
    <property type="entry name" value="HypF_C"/>
</dbReference>
<protein>
    <recommendedName>
        <fullName evidence="8 9">Carbamoyltransferase HypF</fullName>
        <ecNumber evidence="9">6.2.-.-</ecNumber>
    </recommendedName>
</protein>
<dbReference type="Pfam" id="PF17788">
    <property type="entry name" value="HypF_C"/>
    <property type="match status" value="1"/>
</dbReference>
<keyword evidence="4" id="KW-0479">Metal-binding</keyword>
<keyword evidence="14" id="KW-1185">Reference proteome</keyword>
<dbReference type="GO" id="GO:0003725">
    <property type="term" value="F:double-stranded RNA binding"/>
    <property type="evidence" value="ECO:0007669"/>
    <property type="project" value="InterPro"/>
</dbReference>
<keyword evidence="10" id="KW-0378">Hydrolase</keyword>
<feature type="active site" evidence="10">
    <location>
        <position position="40"/>
    </location>
</feature>
<dbReference type="SUPFAM" id="SSF55821">
    <property type="entry name" value="YrdC/RibB"/>
    <property type="match status" value="1"/>
</dbReference>
<dbReference type="Pfam" id="PF22521">
    <property type="entry name" value="HypF_C_2"/>
    <property type="match status" value="1"/>
</dbReference>
<dbReference type="Gene3D" id="3.30.420.40">
    <property type="match status" value="1"/>
</dbReference>
<evidence type="ECO:0000256" key="2">
    <source>
        <dbReference type="ARBA" id="ARBA00008097"/>
    </source>
</evidence>
<dbReference type="GO" id="GO:0051604">
    <property type="term" value="P:protein maturation"/>
    <property type="evidence" value="ECO:0007669"/>
    <property type="project" value="TreeGrafter"/>
</dbReference>
<dbReference type="InterPro" id="IPR036046">
    <property type="entry name" value="Acylphosphatase-like_dom_sf"/>
</dbReference>
<dbReference type="Pfam" id="PF07503">
    <property type="entry name" value="zf-HYPF"/>
    <property type="match status" value="2"/>
</dbReference>
<dbReference type="PROSITE" id="PS51160">
    <property type="entry name" value="ACYLPHOSPHATASE_3"/>
    <property type="match status" value="1"/>
</dbReference>
<keyword evidence="5" id="KW-0863">Zinc-finger</keyword>
<reference evidence="13 14" key="1">
    <citation type="submission" date="2019-07" db="EMBL/GenBank/DDBJ databases">
        <title>The pathways for chlorine oxyanion respiration interact through the shared metabolite chlorate.</title>
        <authorList>
            <person name="Barnum T.P."/>
            <person name="Cheng Y."/>
            <person name="Hill K.A."/>
            <person name="Lucas L.N."/>
            <person name="Carlson H.K."/>
            <person name="Coates J.D."/>
        </authorList>
    </citation>
    <scope>NUCLEOTIDE SEQUENCE [LARGE SCALE GENOMIC DNA]</scope>
    <source>
        <strain evidence="13 14">BK-1</strain>
    </source>
</reference>
<dbReference type="InterPro" id="IPR051060">
    <property type="entry name" value="Carbamoyltrans_HypF-like"/>
</dbReference>
<dbReference type="InterPro" id="IPR001792">
    <property type="entry name" value="Acylphosphatase-like_dom"/>
</dbReference>
<dbReference type="OrthoDB" id="9808093at2"/>
<feature type="domain" description="Acylphosphatase-like" evidence="11">
    <location>
        <begin position="7"/>
        <end position="94"/>
    </location>
</feature>
<dbReference type="PIRSF" id="PIRSF006256">
    <property type="entry name" value="CMPcnvr_hdrg_mat"/>
    <property type="match status" value="1"/>
</dbReference>
<accession>A0A557RRA4</accession>
<name>A0A557RRA4_9GAMM</name>
<dbReference type="GO" id="GO:0016874">
    <property type="term" value="F:ligase activity"/>
    <property type="evidence" value="ECO:0007669"/>
    <property type="project" value="UniProtKB-UniRule"/>
</dbReference>
<dbReference type="InterPro" id="IPR004421">
    <property type="entry name" value="Carbamoyltransferase_HypF"/>
</dbReference>
<dbReference type="Gene3D" id="3.30.110.120">
    <property type="match status" value="1"/>
</dbReference>
<evidence type="ECO:0000259" key="12">
    <source>
        <dbReference type="PROSITE" id="PS51163"/>
    </source>
</evidence>
<evidence type="ECO:0000256" key="4">
    <source>
        <dbReference type="ARBA" id="ARBA00022723"/>
    </source>
</evidence>
<dbReference type="InterPro" id="IPR006070">
    <property type="entry name" value="Sua5-like_dom"/>
</dbReference>
<comment type="similarity">
    <text evidence="2 9">Belongs to the carbamoyltransferase HypF family.</text>
</comment>
<keyword evidence="3" id="KW-0436">Ligase</keyword>